<name>A0A1E3RDB6_MYCFV</name>
<protein>
    <submittedName>
        <fullName evidence="2">Uncharacterized protein</fullName>
    </submittedName>
</protein>
<sequence>MSAEGGLSALTCDSDQRGDEPAPAAALQVVAQHGGRSYHVLLMIGGEHDNATYQRDAEAILAGFEVLPPANS</sequence>
<dbReference type="AlphaFoldDB" id="A0A1E3RDB6"/>
<comment type="caution">
    <text evidence="2">The sequence shown here is derived from an EMBL/GenBank/DDBJ whole genome shotgun (WGS) entry which is preliminary data.</text>
</comment>
<evidence type="ECO:0000256" key="1">
    <source>
        <dbReference type="SAM" id="MobiDB-lite"/>
    </source>
</evidence>
<evidence type="ECO:0000313" key="2">
    <source>
        <dbReference type="EMBL" id="ODQ87462.1"/>
    </source>
</evidence>
<proteinExistence type="predicted"/>
<dbReference type="EMBL" id="MIHA01000022">
    <property type="protein sequence ID" value="ODQ87462.1"/>
    <property type="molecule type" value="Genomic_DNA"/>
</dbReference>
<keyword evidence="3" id="KW-1185">Reference proteome</keyword>
<dbReference type="Proteomes" id="UP000094053">
    <property type="component" value="Unassembled WGS sequence"/>
</dbReference>
<organism evidence="2 3">
    <name type="scientific">Mycolicibacterium flavescens</name>
    <name type="common">Mycobacterium flavescens</name>
    <dbReference type="NCBI Taxonomy" id="1776"/>
    <lineage>
        <taxon>Bacteria</taxon>
        <taxon>Bacillati</taxon>
        <taxon>Actinomycetota</taxon>
        <taxon>Actinomycetes</taxon>
        <taxon>Mycobacteriales</taxon>
        <taxon>Mycobacteriaceae</taxon>
        <taxon>Mycolicibacterium</taxon>
    </lineage>
</organism>
<feature type="region of interest" description="Disordered" evidence="1">
    <location>
        <begin position="1"/>
        <end position="21"/>
    </location>
</feature>
<evidence type="ECO:0000313" key="3">
    <source>
        <dbReference type="Proteomes" id="UP000094053"/>
    </source>
</evidence>
<accession>A0A1E3RDB6</accession>
<gene>
    <name evidence="2" type="ORF">BHQ18_24040</name>
</gene>
<reference evidence="3" key="1">
    <citation type="submission" date="2016-09" db="EMBL/GenBank/DDBJ databases">
        <authorList>
            <person name="Greninger A.L."/>
            <person name="Jerome K.R."/>
            <person name="Mcnair B."/>
            <person name="Wallis C."/>
            <person name="Fang F."/>
        </authorList>
    </citation>
    <scope>NUCLEOTIDE SEQUENCE [LARGE SCALE GENOMIC DNA]</scope>
    <source>
        <strain evidence="3">M6</strain>
    </source>
</reference>